<dbReference type="Proteomes" id="UP000234681">
    <property type="component" value="Chromosome 3"/>
</dbReference>
<organism evidence="2 3">
    <name type="scientific">Rattus norvegicus</name>
    <name type="common">Rat</name>
    <dbReference type="NCBI Taxonomy" id="10116"/>
    <lineage>
        <taxon>Eukaryota</taxon>
        <taxon>Metazoa</taxon>
        <taxon>Chordata</taxon>
        <taxon>Craniata</taxon>
        <taxon>Vertebrata</taxon>
        <taxon>Euteleostomi</taxon>
        <taxon>Mammalia</taxon>
        <taxon>Eutheria</taxon>
        <taxon>Euarchontoglires</taxon>
        <taxon>Glires</taxon>
        <taxon>Rodentia</taxon>
        <taxon>Myomorpha</taxon>
        <taxon>Muroidea</taxon>
        <taxon>Muridae</taxon>
        <taxon>Murinae</taxon>
        <taxon>Rattus</taxon>
    </lineage>
</organism>
<evidence type="ECO:0000313" key="2">
    <source>
        <dbReference type="EMBL" id="EDL93436.1"/>
    </source>
</evidence>
<accession>A6JTL1</accession>
<dbReference type="EMBL" id="CH474001">
    <property type="protein sequence ID" value="EDL93436.1"/>
    <property type="molecule type" value="Genomic_DNA"/>
</dbReference>
<evidence type="ECO:0000313" key="3">
    <source>
        <dbReference type="Proteomes" id="UP000234681"/>
    </source>
</evidence>
<gene>
    <name evidence="2" type="ORF">rCG_45394</name>
</gene>
<feature type="region of interest" description="Disordered" evidence="1">
    <location>
        <begin position="1"/>
        <end position="24"/>
    </location>
</feature>
<proteinExistence type="predicted"/>
<dbReference type="AlphaFoldDB" id="A6JTL1"/>
<reference evidence="2 3" key="1">
    <citation type="submission" date="2005-09" db="EMBL/GenBank/DDBJ databases">
        <authorList>
            <person name="Mural R.J."/>
            <person name="Li P.W."/>
            <person name="Adams M.D."/>
            <person name="Amanatides P.G."/>
            <person name="Baden-Tillson H."/>
            <person name="Barnstead M."/>
            <person name="Chin S.H."/>
            <person name="Dew I."/>
            <person name="Evans C.A."/>
            <person name="Ferriera S."/>
            <person name="Flanigan M."/>
            <person name="Fosler C."/>
            <person name="Glodek A."/>
            <person name="Gu Z."/>
            <person name="Holt R.A."/>
            <person name="Jennings D."/>
            <person name="Kraft C.L."/>
            <person name="Lu F."/>
            <person name="Nguyen T."/>
            <person name="Nusskern D.R."/>
            <person name="Pfannkoch C.M."/>
            <person name="Sitter C."/>
            <person name="Sutton G.G."/>
            <person name="Venter J.C."/>
            <person name="Wang Z."/>
            <person name="Woodage T."/>
            <person name="Zheng X.H."/>
            <person name="Zhong F."/>
        </authorList>
    </citation>
    <scope>NUCLEOTIDE SEQUENCE [LARGE SCALE GENOMIC DNA]</scope>
    <source>
        <strain>BN</strain>
        <strain evidence="3">Sprague-Dawley</strain>
    </source>
</reference>
<protein>
    <submittedName>
        <fullName evidence="2">RCG45394</fullName>
    </submittedName>
</protein>
<feature type="non-terminal residue" evidence="2">
    <location>
        <position position="1"/>
    </location>
</feature>
<name>A6JTL1_RAT</name>
<sequence length="90" mass="9755">QDLNPLRQQAHACPRAPVTKSAPLELPGRGDFAGRRGVGLASFFLPGVLCSIAEEHVSHQRRGDPETTNHPWVIKGPAIVHLPHPSTQLN</sequence>
<evidence type="ECO:0000256" key="1">
    <source>
        <dbReference type="SAM" id="MobiDB-lite"/>
    </source>
</evidence>